<name>A0A0W0S4Q0_9GAMM</name>
<dbReference type="InterPro" id="IPR005717">
    <property type="entry name" value="Ribosomal_uS7_bac/org-type"/>
</dbReference>
<dbReference type="CDD" id="cd14869">
    <property type="entry name" value="uS7_Bacteria"/>
    <property type="match status" value="1"/>
</dbReference>
<keyword evidence="4 6" id="KW-0689">Ribosomal protein</keyword>
<protein>
    <recommendedName>
        <fullName evidence="6">Small ribosomal subunit protein uS7</fullName>
    </recommendedName>
</protein>
<dbReference type="PIRSF" id="PIRSF002122">
    <property type="entry name" value="RPS7p_RPS7a_RPS5e_RPS7o"/>
    <property type="match status" value="1"/>
</dbReference>
<evidence type="ECO:0000313" key="10">
    <source>
        <dbReference type="Proteomes" id="UP000054742"/>
    </source>
</evidence>
<dbReference type="InterPro" id="IPR036823">
    <property type="entry name" value="Ribosomal_uS7_dom_sf"/>
</dbReference>
<dbReference type="InterPro" id="IPR020606">
    <property type="entry name" value="Ribosomal_uS7_CS"/>
</dbReference>
<dbReference type="EMBL" id="LNXV01000034">
    <property type="protein sequence ID" value="KTC77941.1"/>
    <property type="molecule type" value="Genomic_DNA"/>
</dbReference>
<gene>
    <name evidence="6 9" type="primary">rpsG</name>
    <name evidence="9" type="ORF">Lbru_2834</name>
</gene>
<comment type="similarity">
    <text evidence="1 6 7">Belongs to the universal ribosomal protein uS7 family.</text>
</comment>
<sequence>MPRRREVPKREILPDPKHHSELLAKFINVLMISGKKSIAEKVIYGALELLNDRVKKIKKADEEGGDEGSTGASGSVLRYFEQALDNVRPSVEVRSRRVGGATYQVPVEVRTDRSIALGMRWIVQAARSRGEKGMMLRLAGELMDAFENKGSAVKKREDTHKMAKANQAFAHFRWN</sequence>
<comment type="caution">
    <text evidence="9">The sequence shown here is derived from an EMBL/GenBank/DDBJ whole genome shotgun (WGS) entry which is preliminary data.</text>
</comment>
<dbReference type="GO" id="GO:0015935">
    <property type="term" value="C:small ribosomal subunit"/>
    <property type="evidence" value="ECO:0007669"/>
    <property type="project" value="InterPro"/>
</dbReference>
<dbReference type="Proteomes" id="UP000054742">
    <property type="component" value="Unassembled WGS sequence"/>
</dbReference>
<dbReference type="OrthoDB" id="9807653at2"/>
<comment type="function">
    <text evidence="6">One of the primary rRNA binding proteins, it binds directly to 16S rRNA where it nucleates assembly of the head domain of the 30S subunit. Is located at the subunit interface close to the decoding center, probably blocks exit of the E-site tRNA.</text>
</comment>
<dbReference type="AlphaFoldDB" id="A0A0W0S4Q0"/>
<proteinExistence type="inferred from homology"/>
<keyword evidence="6" id="KW-0820">tRNA-binding</keyword>
<evidence type="ECO:0000256" key="5">
    <source>
        <dbReference type="ARBA" id="ARBA00023274"/>
    </source>
</evidence>
<accession>A0A0W0S4Q0</accession>
<dbReference type="RefSeq" id="WP_058442806.1">
    <property type="nucleotide sequence ID" value="NZ_CAAAHU010000032.1"/>
</dbReference>
<dbReference type="Pfam" id="PF00177">
    <property type="entry name" value="Ribosomal_S7"/>
    <property type="match status" value="1"/>
</dbReference>
<dbReference type="InterPro" id="IPR000235">
    <property type="entry name" value="Ribosomal_uS7"/>
</dbReference>
<comment type="subunit">
    <text evidence="6">Part of the 30S ribosomal subunit. Contacts proteins S9 and S11.</text>
</comment>
<dbReference type="Gene3D" id="1.10.455.10">
    <property type="entry name" value="Ribosomal protein S7 domain"/>
    <property type="match status" value="1"/>
</dbReference>
<evidence type="ECO:0000313" key="9">
    <source>
        <dbReference type="EMBL" id="KTC77941.1"/>
    </source>
</evidence>
<keyword evidence="5 6" id="KW-0687">Ribonucleoprotein</keyword>
<dbReference type="PANTHER" id="PTHR11205">
    <property type="entry name" value="RIBOSOMAL PROTEIN S7"/>
    <property type="match status" value="1"/>
</dbReference>
<evidence type="ECO:0000256" key="2">
    <source>
        <dbReference type="ARBA" id="ARBA00022730"/>
    </source>
</evidence>
<dbReference type="InterPro" id="IPR023798">
    <property type="entry name" value="Ribosomal_uS7_dom"/>
</dbReference>
<dbReference type="PROSITE" id="PS00052">
    <property type="entry name" value="RIBOSOMAL_S7"/>
    <property type="match status" value="1"/>
</dbReference>
<evidence type="ECO:0000259" key="8">
    <source>
        <dbReference type="Pfam" id="PF00177"/>
    </source>
</evidence>
<dbReference type="GO" id="GO:0019843">
    <property type="term" value="F:rRNA binding"/>
    <property type="evidence" value="ECO:0007669"/>
    <property type="project" value="UniProtKB-UniRule"/>
</dbReference>
<keyword evidence="2 6" id="KW-0699">rRNA-binding</keyword>
<keyword evidence="10" id="KW-1185">Reference proteome</keyword>
<evidence type="ECO:0000256" key="3">
    <source>
        <dbReference type="ARBA" id="ARBA00022884"/>
    </source>
</evidence>
<dbReference type="HAMAP" id="MF_00480_B">
    <property type="entry name" value="Ribosomal_uS7_B"/>
    <property type="match status" value="1"/>
</dbReference>
<dbReference type="GO" id="GO:0000049">
    <property type="term" value="F:tRNA binding"/>
    <property type="evidence" value="ECO:0007669"/>
    <property type="project" value="UniProtKB-UniRule"/>
</dbReference>
<evidence type="ECO:0000256" key="7">
    <source>
        <dbReference type="RuleBase" id="RU003619"/>
    </source>
</evidence>
<dbReference type="STRING" id="29422.Lbru_2834"/>
<dbReference type="PATRIC" id="fig|29422.6.peg.3003"/>
<keyword evidence="3 6" id="KW-0694">RNA-binding</keyword>
<dbReference type="NCBIfam" id="TIGR01029">
    <property type="entry name" value="rpsG_bact"/>
    <property type="match status" value="1"/>
</dbReference>
<reference evidence="9 10" key="1">
    <citation type="submission" date="2015-11" db="EMBL/GenBank/DDBJ databases">
        <title>Genomic analysis of 38 Legionella species identifies large and diverse effector repertoires.</title>
        <authorList>
            <person name="Burstein D."/>
            <person name="Amaro F."/>
            <person name="Zusman T."/>
            <person name="Lifshitz Z."/>
            <person name="Cohen O."/>
            <person name="Gilbert J.A."/>
            <person name="Pupko T."/>
            <person name="Shuman H.A."/>
            <person name="Segal G."/>
        </authorList>
    </citation>
    <scope>NUCLEOTIDE SEQUENCE [LARGE SCALE GENOMIC DNA]</scope>
    <source>
        <strain evidence="9 10">ATCC 43878</strain>
    </source>
</reference>
<evidence type="ECO:0000256" key="6">
    <source>
        <dbReference type="HAMAP-Rule" id="MF_00480"/>
    </source>
</evidence>
<dbReference type="GO" id="GO:0006412">
    <property type="term" value="P:translation"/>
    <property type="evidence" value="ECO:0007669"/>
    <property type="project" value="UniProtKB-UniRule"/>
</dbReference>
<evidence type="ECO:0000256" key="4">
    <source>
        <dbReference type="ARBA" id="ARBA00022980"/>
    </source>
</evidence>
<dbReference type="GO" id="GO:0003735">
    <property type="term" value="F:structural constituent of ribosome"/>
    <property type="evidence" value="ECO:0007669"/>
    <property type="project" value="InterPro"/>
</dbReference>
<feature type="domain" description="Small ribosomal subunit protein uS7" evidence="8">
    <location>
        <begin position="2"/>
        <end position="167"/>
    </location>
</feature>
<organism evidence="9 10">
    <name type="scientific">Legionella brunensis</name>
    <dbReference type="NCBI Taxonomy" id="29422"/>
    <lineage>
        <taxon>Bacteria</taxon>
        <taxon>Pseudomonadati</taxon>
        <taxon>Pseudomonadota</taxon>
        <taxon>Gammaproteobacteria</taxon>
        <taxon>Legionellales</taxon>
        <taxon>Legionellaceae</taxon>
        <taxon>Legionella</taxon>
    </lineage>
</organism>
<dbReference type="SUPFAM" id="SSF47973">
    <property type="entry name" value="Ribosomal protein S7"/>
    <property type="match status" value="1"/>
</dbReference>
<evidence type="ECO:0000256" key="1">
    <source>
        <dbReference type="ARBA" id="ARBA00007151"/>
    </source>
</evidence>